<evidence type="ECO:0000313" key="2">
    <source>
        <dbReference type="Proteomes" id="UP000248817"/>
    </source>
</evidence>
<evidence type="ECO:0000313" key="1">
    <source>
        <dbReference type="EMBL" id="PYI30798.1"/>
    </source>
</evidence>
<keyword evidence="2" id="KW-1185">Reference proteome</keyword>
<proteinExistence type="predicted"/>
<gene>
    <name evidence="1" type="ORF">BP00DRAFT_192520</name>
</gene>
<reference evidence="1 2" key="1">
    <citation type="submission" date="2018-02" db="EMBL/GenBank/DDBJ databases">
        <title>The genomes of Aspergillus section Nigri reveals drivers in fungal speciation.</title>
        <authorList>
            <consortium name="DOE Joint Genome Institute"/>
            <person name="Vesth T.C."/>
            <person name="Nybo J."/>
            <person name="Theobald S."/>
            <person name="Brandl J."/>
            <person name="Frisvad J.C."/>
            <person name="Nielsen K.F."/>
            <person name="Lyhne E.K."/>
            <person name="Kogle M.E."/>
            <person name="Kuo A."/>
            <person name="Riley R."/>
            <person name="Clum A."/>
            <person name="Nolan M."/>
            <person name="Lipzen A."/>
            <person name="Salamov A."/>
            <person name="Henrissat B."/>
            <person name="Wiebenga A."/>
            <person name="De vries R.P."/>
            <person name="Grigoriev I.V."/>
            <person name="Mortensen U.H."/>
            <person name="Andersen M.R."/>
            <person name="Baker S.E."/>
        </authorList>
    </citation>
    <scope>NUCLEOTIDE SEQUENCE [LARGE SCALE GENOMIC DNA]</scope>
    <source>
        <strain evidence="1 2">CBS 114.80</strain>
    </source>
</reference>
<sequence length="80" mass="9405">MIQRPWSNSFLSTSMLLLSSSRGLLIFPPIFLGPPLKLSRMDRFNRSTWFMFIHLRSSIDYFPPKVRATRDRQTGERVMA</sequence>
<organism evidence="1 2">
    <name type="scientific">Aspergillus indologenus CBS 114.80</name>
    <dbReference type="NCBI Taxonomy" id="1450541"/>
    <lineage>
        <taxon>Eukaryota</taxon>
        <taxon>Fungi</taxon>
        <taxon>Dikarya</taxon>
        <taxon>Ascomycota</taxon>
        <taxon>Pezizomycotina</taxon>
        <taxon>Eurotiomycetes</taxon>
        <taxon>Eurotiomycetidae</taxon>
        <taxon>Eurotiales</taxon>
        <taxon>Aspergillaceae</taxon>
        <taxon>Aspergillus</taxon>
        <taxon>Aspergillus subgen. Circumdati</taxon>
    </lineage>
</organism>
<accession>A0A2V5I216</accession>
<dbReference type="AlphaFoldDB" id="A0A2V5I216"/>
<protein>
    <submittedName>
        <fullName evidence="1">Uncharacterized protein</fullName>
    </submittedName>
</protein>
<dbReference type="Proteomes" id="UP000248817">
    <property type="component" value="Unassembled WGS sequence"/>
</dbReference>
<dbReference type="EMBL" id="KZ825511">
    <property type="protein sequence ID" value="PYI30798.1"/>
    <property type="molecule type" value="Genomic_DNA"/>
</dbReference>
<name>A0A2V5I216_9EURO</name>